<dbReference type="PANTHER" id="PTHR24113">
    <property type="entry name" value="RAN GTPASE-ACTIVATING PROTEIN 1"/>
    <property type="match status" value="1"/>
</dbReference>
<feature type="compositionally biased region" description="Basic and acidic residues" evidence="4">
    <location>
        <begin position="415"/>
        <end position="445"/>
    </location>
</feature>
<feature type="compositionally biased region" description="Low complexity" evidence="4">
    <location>
        <begin position="392"/>
        <end position="405"/>
    </location>
</feature>
<feature type="region of interest" description="Disordered" evidence="4">
    <location>
        <begin position="1"/>
        <end position="61"/>
    </location>
</feature>
<feature type="compositionally biased region" description="Acidic residues" evidence="4">
    <location>
        <begin position="531"/>
        <end position="542"/>
    </location>
</feature>
<dbReference type="OrthoDB" id="120976at2759"/>
<evidence type="ECO:0000313" key="6">
    <source>
        <dbReference type="Proteomes" id="UP000041254"/>
    </source>
</evidence>
<organism evidence="5 6">
    <name type="scientific">Vitrella brassicaformis (strain CCMP3155)</name>
    <dbReference type="NCBI Taxonomy" id="1169540"/>
    <lineage>
        <taxon>Eukaryota</taxon>
        <taxon>Sar</taxon>
        <taxon>Alveolata</taxon>
        <taxon>Colpodellida</taxon>
        <taxon>Vitrellaceae</taxon>
        <taxon>Vitrella</taxon>
    </lineage>
</organism>
<feature type="compositionally biased region" description="Acidic residues" evidence="4">
    <location>
        <begin position="720"/>
        <end position="730"/>
    </location>
</feature>
<accession>A0A0G4EYG9</accession>
<dbReference type="GO" id="GO:0005634">
    <property type="term" value="C:nucleus"/>
    <property type="evidence" value="ECO:0007669"/>
    <property type="project" value="TreeGrafter"/>
</dbReference>
<proteinExistence type="predicted"/>
<dbReference type="SUPFAM" id="SSF52047">
    <property type="entry name" value="RNI-like"/>
    <property type="match status" value="1"/>
</dbReference>
<keyword evidence="2" id="KW-0433">Leucine-rich repeat</keyword>
<feature type="compositionally biased region" description="Acidic residues" evidence="4">
    <location>
        <begin position="631"/>
        <end position="683"/>
    </location>
</feature>
<reference evidence="5 6" key="1">
    <citation type="submission" date="2014-11" db="EMBL/GenBank/DDBJ databases">
        <authorList>
            <person name="Zhu J."/>
            <person name="Qi W."/>
            <person name="Song R."/>
        </authorList>
    </citation>
    <scope>NUCLEOTIDE SEQUENCE [LARGE SCALE GENOMIC DNA]</scope>
</reference>
<dbReference type="GO" id="GO:0006913">
    <property type="term" value="P:nucleocytoplasmic transport"/>
    <property type="evidence" value="ECO:0007669"/>
    <property type="project" value="TreeGrafter"/>
</dbReference>
<dbReference type="PANTHER" id="PTHR24113:SF12">
    <property type="entry name" value="RAN GTPASE-ACTIVATING PROTEIN 1"/>
    <property type="match status" value="1"/>
</dbReference>
<dbReference type="EMBL" id="CDMY01000342">
    <property type="protein sequence ID" value="CEM03495.1"/>
    <property type="molecule type" value="Genomic_DNA"/>
</dbReference>
<dbReference type="STRING" id="1169540.A0A0G4EYG9"/>
<name>A0A0G4EYG9_VITBC</name>
<dbReference type="Proteomes" id="UP000041254">
    <property type="component" value="Unassembled WGS sequence"/>
</dbReference>
<dbReference type="Pfam" id="PF13516">
    <property type="entry name" value="LRR_6"/>
    <property type="match status" value="1"/>
</dbReference>
<feature type="compositionally biased region" description="Pro residues" evidence="4">
    <location>
        <begin position="365"/>
        <end position="378"/>
    </location>
</feature>
<dbReference type="OMA" id="CKPRVEQ"/>
<keyword evidence="3" id="KW-0677">Repeat</keyword>
<feature type="compositionally biased region" description="Acidic residues" evidence="4">
    <location>
        <begin position="509"/>
        <end position="521"/>
    </location>
</feature>
<dbReference type="InterPro" id="IPR032675">
    <property type="entry name" value="LRR_dom_sf"/>
</dbReference>
<dbReference type="SMART" id="SM00368">
    <property type="entry name" value="LRR_RI"/>
    <property type="match status" value="5"/>
</dbReference>
<dbReference type="Gene3D" id="3.80.10.10">
    <property type="entry name" value="Ribonuclease Inhibitor"/>
    <property type="match status" value="1"/>
</dbReference>
<dbReference type="InterPro" id="IPR001611">
    <property type="entry name" value="Leu-rich_rpt"/>
</dbReference>
<evidence type="ECO:0000313" key="5">
    <source>
        <dbReference type="EMBL" id="CEM03495.1"/>
    </source>
</evidence>
<gene>
    <name evidence="5" type="ORF">Vbra_1568</name>
</gene>
<evidence type="ECO:0000256" key="3">
    <source>
        <dbReference type="ARBA" id="ARBA00022737"/>
    </source>
</evidence>
<dbReference type="GO" id="GO:0031267">
    <property type="term" value="F:small GTPase binding"/>
    <property type="evidence" value="ECO:0007669"/>
    <property type="project" value="TreeGrafter"/>
</dbReference>
<dbReference type="AlphaFoldDB" id="A0A0G4EYG9"/>
<dbReference type="GO" id="GO:0005096">
    <property type="term" value="F:GTPase activator activity"/>
    <property type="evidence" value="ECO:0007669"/>
    <property type="project" value="UniProtKB-KW"/>
</dbReference>
<feature type="compositionally biased region" description="Basic and acidic residues" evidence="4">
    <location>
        <begin position="338"/>
        <end position="357"/>
    </location>
</feature>
<dbReference type="GO" id="GO:0005829">
    <property type="term" value="C:cytosol"/>
    <property type="evidence" value="ECO:0007669"/>
    <property type="project" value="TreeGrafter"/>
</dbReference>
<dbReference type="VEuPathDB" id="CryptoDB:Vbra_1568"/>
<evidence type="ECO:0000256" key="4">
    <source>
        <dbReference type="SAM" id="MobiDB-lite"/>
    </source>
</evidence>
<feature type="region of interest" description="Disordered" evidence="4">
    <location>
        <begin position="331"/>
        <end position="730"/>
    </location>
</feature>
<keyword evidence="6" id="KW-1185">Reference proteome</keyword>
<evidence type="ECO:0000256" key="2">
    <source>
        <dbReference type="ARBA" id="ARBA00022614"/>
    </source>
</evidence>
<evidence type="ECO:0000256" key="1">
    <source>
        <dbReference type="ARBA" id="ARBA00022468"/>
    </source>
</evidence>
<dbReference type="InterPro" id="IPR027038">
    <property type="entry name" value="RanGap"/>
</dbReference>
<protein>
    <submittedName>
        <fullName evidence="5">Uncharacterized protein</fullName>
    </submittedName>
</protein>
<dbReference type="InParanoid" id="A0A0G4EYG9"/>
<sequence length="730" mass="79080">MVNKLRSRTLVPSSGSNAAGAPKRTSKIVCPSSGAERPRTRRQRQLAGCGDEGQAGGPPMPAIGMLTDEWLGVFSFVGLHTLMQDFRPVCRRFKQLTGESVMSLHVTSSNIKGVPLGDFVNLQHLHVTHMNRPGFRILLRSLGRCRRLKKLTVEYCQLGNDVAEGLQTSLPLLSDLVELRIDSCKLLAATVHLLSFAFPDCQKLTCLSLADNELKGIHVNALCVMLPHCPLLEMIDLDCNRLNDLGALQLAEVLPQIGRLHSLSLRENHIGDEGGIALCEALAKCQHIRDVDLSDNGLTELSAPALRALVRSSPSLQFLDLDDNKISEEDIAQQDQDQDQHPDAHDDHHNGRDDDNGHGGGADGPSPPPPPPPAPAPSHPSQTSLPVGPHVSSSSSSAPTSETAARPPPVVKCKPRVEQEDEQPRNKRKADDSDMYDDSRNERVDNNGAVTGFRTADGVKNPRKRRAVERRGGGDNGEGGGVADLAPMDMDELAPNQRVRHFMQRTDEELAAEEDDDEEYQPDTSSQQAVDGDDLDDDDMDLSADGMNSGGGYDNLYDSNEWGLNANELEEEEDEDGSDEDEDEDEDEEEDDNQEQAVPWKSGRLGVGMGQSHAAALIAKVTGGYANRPGEEEEDEDDEDDEEFEEADQGDGDDDDDDEDDGDEGEVEDAGGEEAAADQEGDGEGLHLPDPPGHHIQGNAVVQPGAEGQPAPDAWLADAQDVDDDDKTEE</sequence>
<feature type="compositionally biased region" description="Acidic residues" evidence="4">
    <location>
        <begin position="568"/>
        <end position="594"/>
    </location>
</feature>
<keyword evidence="1" id="KW-0343">GTPase activation</keyword>
<dbReference type="GO" id="GO:0048471">
    <property type="term" value="C:perinuclear region of cytoplasm"/>
    <property type="evidence" value="ECO:0007669"/>
    <property type="project" value="TreeGrafter"/>
</dbReference>